<organism evidence="2 3">
    <name type="scientific">Dissulfurirhabdus thermomarina</name>
    <dbReference type="NCBI Taxonomy" id="1765737"/>
    <lineage>
        <taxon>Bacteria</taxon>
        <taxon>Deltaproteobacteria</taxon>
        <taxon>Dissulfurirhabdaceae</taxon>
        <taxon>Dissulfurirhabdus</taxon>
    </lineage>
</organism>
<dbReference type="GO" id="GO:0004519">
    <property type="term" value="F:endonuclease activity"/>
    <property type="evidence" value="ECO:0007669"/>
    <property type="project" value="UniProtKB-KW"/>
</dbReference>
<accession>A0A6N9TJY4</accession>
<keyword evidence="2" id="KW-0540">Nuclease</keyword>
<evidence type="ECO:0000313" key="2">
    <source>
        <dbReference type="EMBL" id="NDY41572.1"/>
    </source>
</evidence>
<gene>
    <name evidence="2" type="ORF">G3N55_01730</name>
</gene>
<name>A0A6N9TJY4_DISTH</name>
<dbReference type="AlphaFoldDB" id="A0A6N9TJY4"/>
<evidence type="ECO:0000313" key="3">
    <source>
        <dbReference type="Proteomes" id="UP000469346"/>
    </source>
</evidence>
<dbReference type="InterPro" id="IPR003615">
    <property type="entry name" value="HNH_nuc"/>
</dbReference>
<reference evidence="2 3" key="1">
    <citation type="submission" date="2020-02" db="EMBL/GenBank/DDBJ databases">
        <title>Comparative genomics of sulfur disproportionating microorganisms.</title>
        <authorList>
            <person name="Ward L.M."/>
            <person name="Bertran E."/>
            <person name="Johnston D.T."/>
        </authorList>
    </citation>
    <scope>NUCLEOTIDE SEQUENCE [LARGE SCALE GENOMIC DNA]</scope>
    <source>
        <strain evidence="2 3">DSM 100025</strain>
    </source>
</reference>
<keyword evidence="2" id="KW-0255">Endonuclease</keyword>
<dbReference type="Gene3D" id="1.10.30.50">
    <property type="match status" value="1"/>
</dbReference>
<dbReference type="EMBL" id="JAAGRR010000009">
    <property type="protein sequence ID" value="NDY41572.1"/>
    <property type="molecule type" value="Genomic_DNA"/>
</dbReference>
<keyword evidence="3" id="KW-1185">Reference proteome</keyword>
<dbReference type="InterPro" id="IPR052892">
    <property type="entry name" value="NA-targeting_endonuclease"/>
</dbReference>
<dbReference type="GO" id="GO:0003676">
    <property type="term" value="F:nucleic acid binding"/>
    <property type="evidence" value="ECO:0007669"/>
    <property type="project" value="InterPro"/>
</dbReference>
<dbReference type="PANTHER" id="PTHR33877">
    <property type="entry name" value="SLL1193 PROTEIN"/>
    <property type="match status" value="1"/>
</dbReference>
<comment type="caution">
    <text evidence="2">The sequence shown here is derived from an EMBL/GenBank/DDBJ whole genome shotgun (WGS) entry which is preliminary data.</text>
</comment>
<sequence>MLVTCLRFTIIGHFDGFPKRRRGRLCRGNTFRLSCGVVAQERSFHLPPRPPDEERLRREKQRARELRRTRWWRRKCAAGRCHYCGRFVGAAALTMDHVVPLARGGTSERHNLVPACKDCNNRKKYLLPVEWERYLASLSHADPGGETA</sequence>
<keyword evidence="2" id="KW-0378">Hydrolase</keyword>
<dbReference type="PANTHER" id="PTHR33877:SF1">
    <property type="entry name" value="TYPE IV METHYL-DIRECTED RESTRICTION ENZYME ECOKMCRA"/>
    <property type="match status" value="1"/>
</dbReference>
<dbReference type="CDD" id="cd00085">
    <property type="entry name" value="HNHc"/>
    <property type="match status" value="1"/>
</dbReference>
<protein>
    <submittedName>
        <fullName evidence="2">HNH endonuclease</fullName>
    </submittedName>
</protein>
<dbReference type="GO" id="GO:0008270">
    <property type="term" value="F:zinc ion binding"/>
    <property type="evidence" value="ECO:0007669"/>
    <property type="project" value="InterPro"/>
</dbReference>
<dbReference type="SMART" id="SM00507">
    <property type="entry name" value="HNHc"/>
    <property type="match status" value="1"/>
</dbReference>
<evidence type="ECO:0000259" key="1">
    <source>
        <dbReference type="SMART" id="SM00507"/>
    </source>
</evidence>
<dbReference type="Pfam" id="PF01844">
    <property type="entry name" value="HNH"/>
    <property type="match status" value="1"/>
</dbReference>
<dbReference type="Proteomes" id="UP000469346">
    <property type="component" value="Unassembled WGS sequence"/>
</dbReference>
<dbReference type="InterPro" id="IPR002711">
    <property type="entry name" value="HNH"/>
</dbReference>
<feature type="domain" description="HNH nuclease" evidence="1">
    <location>
        <begin position="70"/>
        <end position="121"/>
    </location>
</feature>
<proteinExistence type="predicted"/>